<evidence type="ECO:0000313" key="1">
    <source>
        <dbReference type="EMBL" id="KAK7457085.1"/>
    </source>
</evidence>
<name>A0ABR1JG85_9AGAR</name>
<organism evidence="1 2">
    <name type="scientific">Marasmiellus scandens</name>
    <dbReference type="NCBI Taxonomy" id="2682957"/>
    <lineage>
        <taxon>Eukaryota</taxon>
        <taxon>Fungi</taxon>
        <taxon>Dikarya</taxon>
        <taxon>Basidiomycota</taxon>
        <taxon>Agaricomycotina</taxon>
        <taxon>Agaricomycetes</taxon>
        <taxon>Agaricomycetidae</taxon>
        <taxon>Agaricales</taxon>
        <taxon>Marasmiineae</taxon>
        <taxon>Omphalotaceae</taxon>
        <taxon>Marasmiellus</taxon>
    </lineage>
</organism>
<dbReference type="EMBL" id="JBANRG010000020">
    <property type="protein sequence ID" value="KAK7457085.1"/>
    <property type="molecule type" value="Genomic_DNA"/>
</dbReference>
<keyword evidence="2" id="KW-1185">Reference proteome</keyword>
<comment type="caution">
    <text evidence="1">The sequence shown here is derived from an EMBL/GenBank/DDBJ whole genome shotgun (WGS) entry which is preliminary data.</text>
</comment>
<proteinExistence type="predicted"/>
<evidence type="ECO:0000313" key="2">
    <source>
        <dbReference type="Proteomes" id="UP001498398"/>
    </source>
</evidence>
<reference evidence="1 2" key="1">
    <citation type="submission" date="2024-01" db="EMBL/GenBank/DDBJ databases">
        <title>A draft genome for the cacao thread blight pathogen Marasmiellus scandens.</title>
        <authorList>
            <person name="Baruah I.K."/>
            <person name="Leung J."/>
            <person name="Bukari Y."/>
            <person name="Amoako-Attah I."/>
            <person name="Meinhardt L.W."/>
            <person name="Bailey B.A."/>
            <person name="Cohen S.P."/>
        </authorList>
    </citation>
    <scope>NUCLEOTIDE SEQUENCE [LARGE SCALE GENOMIC DNA]</scope>
    <source>
        <strain evidence="1 2">GH-19</strain>
    </source>
</reference>
<accession>A0ABR1JG85</accession>
<protein>
    <submittedName>
        <fullName evidence="1">Uncharacterized protein</fullName>
    </submittedName>
</protein>
<gene>
    <name evidence="1" type="ORF">VKT23_010386</name>
</gene>
<sequence length="106" mass="11987">MDKGPFMDVEWPLYDEWVQEFQSNAYVSKTARKAPPPYSSSSIFVRDSTSFIKLELSDLPEGPGLGYRNLRLATTCLVPYSPSLAETIFSSFSINGFLPHPMCEQR</sequence>
<dbReference type="Proteomes" id="UP001498398">
    <property type="component" value="Unassembled WGS sequence"/>
</dbReference>